<dbReference type="EMBL" id="OV725082">
    <property type="protein sequence ID" value="CAH1404459.1"/>
    <property type="molecule type" value="Genomic_DNA"/>
</dbReference>
<accession>A0A9P0HLT8</accession>
<dbReference type="AlphaFoldDB" id="A0A9P0HLT8"/>
<dbReference type="PROSITE" id="PS01121">
    <property type="entry name" value="CASPASE_HIS"/>
    <property type="match status" value="1"/>
</dbReference>
<dbReference type="Proteomes" id="UP001152798">
    <property type="component" value="Chromosome 6"/>
</dbReference>
<keyword evidence="2" id="KW-0645">Protease</keyword>
<organism evidence="8 9">
    <name type="scientific">Nezara viridula</name>
    <name type="common">Southern green stink bug</name>
    <name type="synonym">Cimex viridulus</name>
    <dbReference type="NCBI Taxonomy" id="85310"/>
    <lineage>
        <taxon>Eukaryota</taxon>
        <taxon>Metazoa</taxon>
        <taxon>Ecdysozoa</taxon>
        <taxon>Arthropoda</taxon>
        <taxon>Hexapoda</taxon>
        <taxon>Insecta</taxon>
        <taxon>Pterygota</taxon>
        <taxon>Neoptera</taxon>
        <taxon>Paraneoptera</taxon>
        <taxon>Hemiptera</taxon>
        <taxon>Heteroptera</taxon>
        <taxon>Panheteroptera</taxon>
        <taxon>Pentatomomorpha</taxon>
        <taxon>Pentatomoidea</taxon>
        <taxon>Pentatomidae</taxon>
        <taxon>Pentatominae</taxon>
        <taxon>Nezara</taxon>
    </lineage>
</organism>
<dbReference type="GO" id="GO:0006915">
    <property type="term" value="P:apoptotic process"/>
    <property type="evidence" value="ECO:0007669"/>
    <property type="project" value="UniProtKB-KW"/>
</dbReference>
<dbReference type="InterPro" id="IPR011600">
    <property type="entry name" value="Pept_C14_caspase"/>
</dbReference>
<keyword evidence="4" id="KW-0378">Hydrolase</keyword>
<sequence length="315" mass="36728">MESTYNLQSTPKGYVLIINNETFTEGDYEKREGSERDYDDLKCLFRGLGFKCRSYYNLNYKDFTKVVRSFALMDDHWKVDCSILFIMTHGHKDRVNPHAVDLATTDNKFVSTDWIKEKFNSENCKPLMNKPKIMFFQACRDNGHSQMLVKRPKRLHAQDGAQPHISDLLVIHSCLPGYGAHRNSKYGAWFVQELCSVIQQESSNMHLISILNKVDMNLRQRFVKENGSCFQAVYFENWSFNKLLFLSDEAQGFHRAVTTMLEMSNKKRKLRKKPPASKPLMITKGEVKKALTEALNVKFKIKIWNRVLFSWSVKL</sequence>
<dbReference type="Pfam" id="PF00656">
    <property type="entry name" value="Peptidase_C14"/>
    <property type="match status" value="1"/>
</dbReference>
<feature type="domain" description="Caspase family p20" evidence="7">
    <location>
        <begin position="11"/>
        <end position="143"/>
    </location>
</feature>
<evidence type="ECO:0000256" key="3">
    <source>
        <dbReference type="ARBA" id="ARBA00022703"/>
    </source>
</evidence>
<keyword evidence="9" id="KW-1185">Reference proteome</keyword>
<dbReference type="PROSITE" id="PS50208">
    <property type="entry name" value="CASPASE_P20"/>
    <property type="match status" value="1"/>
</dbReference>
<dbReference type="PANTHER" id="PTHR47901:SF8">
    <property type="entry name" value="CASPASE-3"/>
    <property type="match status" value="1"/>
</dbReference>
<dbReference type="Gene3D" id="3.40.50.1460">
    <property type="match status" value="1"/>
</dbReference>
<dbReference type="InterPro" id="IPR016129">
    <property type="entry name" value="Caspase_his_AS"/>
</dbReference>
<feature type="domain" description="Caspase family p10" evidence="6">
    <location>
        <begin position="163"/>
        <end position="222"/>
    </location>
</feature>
<keyword evidence="3" id="KW-0053">Apoptosis</keyword>
<dbReference type="InterPro" id="IPR029030">
    <property type="entry name" value="Caspase-like_dom_sf"/>
</dbReference>
<dbReference type="Gene3D" id="3.30.70.1470">
    <property type="entry name" value="Caspase-like"/>
    <property type="match status" value="1"/>
</dbReference>
<dbReference type="PANTHER" id="PTHR47901">
    <property type="entry name" value="CASPASE RECRUITMENT DOMAIN-CONTAINING PROTEIN 18"/>
    <property type="match status" value="1"/>
</dbReference>
<evidence type="ECO:0000256" key="5">
    <source>
        <dbReference type="RuleBase" id="RU003971"/>
    </source>
</evidence>
<evidence type="ECO:0000259" key="7">
    <source>
        <dbReference type="PROSITE" id="PS50208"/>
    </source>
</evidence>
<protein>
    <submittedName>
        <fullName evidence="8">Uncharacterized protein</fullName>
    </submittedName>
</protein>
<dbReference type="GO" id="GO:0006508">
    <property type="term" value="P:proteolysis"/>
    <property type="evidence" value="ECO:0007669"/>
    <property type="project" value="UniProtKB-KW"/>
</dbReference>
<reference evidence="8" key="1">
    <citation type="submission" date="2022-01" db="EMBL/GenBank/DDBJ databases">
        <authorList>
            <person name="King R."/>
        </authorList>
    </citation>
    <scope>NUCLEOTIDE SEQUENCE</scope>
</reference>
<gene>
    <name evidence="8" type="ORF">NEZAVI_LOCUS12865</name>
</gene>
<evidence type="ECO:0000313" key="9">
    <source>
        <dbReference type="Proteomes" id="UP001152798"/>
    </source>
</evidence>
<evidence type="ECO:0000256" key="1">
    <source>
        <dbReference type="ARBA" id="ARBA00010134"/>
    </source>
</evidence>
<dbReference type="SUPFAM" id="SSF52129">
    <property type="entry name" value="Caspase-like"/>
    <property type="match status" value="1"/>
</dbReference>
<evidence type="ECO:0000256" key="4">
    <source>
        <dbReference type="ARBA" id="ARBA00022801"/>
    </source>
</evidence>
<dbReference type="InterPro" id="IPR002138">
    <property type="entry name" value="Pept_C14_p10"/>
</dbReference>
<dbReference type="InterPro" id="IPR002398">
    <property type="entry name" value="Pept_C14"/>
</dbReference>
<dbReference type="InterPro" id="IPR015917">
    <property type="entry name" value="Pept_C14A"/>
</dbReference>
<dbReference type="PRINTS" id="PR00376">
    <property type="entry name" value="IL1BCENZYME"/>
</dbReference>
<dbReference type="OrthoDB" id="6097640at2759"/>
<proteinExistence type="inferred from homology"/>
<dbReference type="GO" id="GO:0004197">
    <property type="term" value="F:cysteine-type endopeptidase activity"/>
    <property type="evidence" value="ECO:0007669"/>
    <property type="project" value="InterPro"/>
</dbReference>
<name>A0A9P0HLT8_NEZVI</name>
<dbReference type="InterPro" id="IPR001309">
    <property type="entry name" value="Pept_C14_p20"/>
</dbReference>
<evidence type="ECO:0000259" key="6">
    <source>
        <dbReference type="PROSITE" id="PS50207"/>
    </source>
</evidence>
<comment type="similarity">
    <text evidence="1 5">Belongs to the peptidase C14A family.</text>
</comment>
<dbReference type="SMART" id="SM00115">
    <property type="entry name" value="CASc"/>
    <property type="match status" value="1"/>
</dbReference>
<evidence type="ECO:0000313" key="8">
    <source>
        <dbReference type="EMBL" id="CAH1404459.1"/>
    </source>
</evidence>
<dbReference type="PROSITE" id="PS50207">
    <property type="entry name" value="CASPASE_P10"/>
    <property type="match status" value="1"/>
</dbReference>
<evidence type="ECO:0000256" key="2">
    <source>
        <dbReference type="ARBA" id="ARBA00022670"/>
    </source>
</evidence>